<proteinExistence type="predicted"/>
<keyword evidence="1" id="KW-0812">Transmembrane</keyword>
<gene>
    <name evidence="2" type="ORF">AF72_06680</name>
    <name evidence="3" type="ORF">LPH55_01185</name>
</gene>
<comment type="caution">
    <text evidence="2">The sequence shown here is derived from an EMBL/GenBank/DDBJ whole genome shotgun (WGS) entry which is preliminary data.</text>
</comment>
<protein>
    <submittedName>
        <fullName evidence="2">Uncharacterized protein</fullName>
    </submittedName>
</protein>
<evidence type="ECO:0000313" key="4">
    <source>
        <dbReference type="Proteomes" id="UP000020406"/>
    </source>
</evidence>
<evidence type="ECO:0000313" key="2">
    <source>
        <dbReference type="EMBL" id="EWS78183.1"/>
    </source>
</evidence>
<keyword evidence="5" id="KW-1185">Reference proteome</keyword>
<feature type="transmembrane region" description="Helical" evidence="1">
    <location>
        <begin position="12"/>
        <end position="30"/>
    </location>
</feature>
<dbReference type="Proteomes" id="UP000020406">
    <property type="component" value="Unassembled WGS sequence"/>
</dbReference>
<evidence type="ECO:0000313" key="3">
    <source>
        <dbReference type="EMBL" id="MCD8472117.1"/>
    </source>
</evidence>
<dbReference type="RefSeq" id="WP_201745846.1">
    <property type="nucleotide sequence ID" value="NZ_CP053627.1"/>
</dbReference>
<evidence type="ECO:0000256" key="1">
    <source>
        <dbReference type="SAM" id="Phobius"/>
    </source>
</evidence>
<reference evidence="2 4" key="1">
    <citation type="journal article" date="2014" name="Genome Announc.">
        <title>Draft Genome Sequence of Xylella fastidiosa Pear Leaf Scorch Strain in Taiwan.</title>
        <authorList>
            <person name="Su C.C."/>
            <person name="Deng W.L."/>
            <person name="Jan F.J."/>
            <person name="Chang C.J."/>
            <person name="Huang H."/>
            <person name="Chen J."/>
        </authorList>
    </citation>
    <scope>NUCLEOTIDE SEQUENCE [LARGE SCALE GENOMIC DNA]</scope>
    <source>
        <strain evidence="2 4">PLS229</strain>
    </source>
</reference>
<dbReference type="Proteomes" id="UP001430701">
    <property type="component" value="Unassembled WGS sequence"/>
</dbReference>
<dbReference type="EMBL" id="JAJPPU010000001">
    <property type="protein sequence ID" value="MCD8472117.1"/>
    <property type="molecule type" value="Genomic_DNA"/>
</dbReference>
<keyword evidence="1" id="KW-1133">Transmembrane helix</keyword>
<organism evidence="2 4">
    <name type="scientific">Xylella taiwanensis</name>
    <dbReference type="NCBI Taxonomy" id="1444770"/>
    <lineage>
        <taxon>Bacteria</taxon>
        <taxon>Pseudomonadati</taxon>
        <taxon>Pseudomonadota</taxon>
        <taxon>Gammaproteobacteria</taxon>
        <taxon>Lysobacterales</taxon>
        <taxon>Lysobacteraceae</taxon>
        <taxon>Xylella</taxon>
    </lineage>
</organism>
<dbReference type="AlphaFoldDB" id="Z9JJM3"/>
<dbReference type="EMBL" id="JDSQ01000009">
    <property type="protein sequence ID" value="EWS78183.1"/>
    <property type="molecule type" value="Genomic_DNA"/>
</dbReference>
<evidence type="ECO:0000313" key="5">
    <source>
        <dbReference type="Proteomes" id="UP001430701"/>
    </source>
</evidence>
<name>Z9JJM3_9GAMM</name>
<keyword evidence="1" id="KW-0472">Membrane</keyword>
<accession>Z9JJM3</accession>
<sequence length="153" mass="17492">MKKQSSLKRKIPIIIFFITAIISYFIIISGKTKVGIDYRMDDISGSALQTLVSMSWTKGKDFSIKNLSDSLSQHILSNNCTSERCLETFGFNKCIHAEEKIKCKYKAKIFLADSDYSHRKEKENEIIINIESSLSGNEITSSIHHYKDARLFN</sequence>
<reference evidence="3" key="2">
    <citation type="submission" date="2021-11" db="EMBL/GenBank/DDBJ databases">
        <title>Genome sequence of Xylella taiwanensis PLS432.</title>
        <authorList>
            <person name="Weng L.-W."/>
            <person name="Su C.-C."/>
            <person name="Tsai C.-W."/>
            <person name="Kuo C.-H."/>
        </authorList>
    </citation>
    <scope>NUCLEOTIDE SEQUENCE</scope>
    <source>
        <strain evidence="3">PLS432</strain>
    </source>
</reference>
<dbReference type="GeneID" id="68901128"/>